<comment type="caution">
    <text evidence="1">The sequence shown here is derived from an EMBL/GenBank/DDBJ whole genome shotgun (WGS) entry which is preliminary data.</text>
</comment>
<dbReference type="EMBL" id="JANCYU010000059">
    <property type="protein sequence ID" value="KAK4528060.1"/>
    <property type="molecule type" value="Genomic_DNA"/>
</dbReference>
<evidence type="ECO:0000313" key="1">
    <source>
        <dbReference type="EMBL" id="KAK4528060.1"/>
    </source>
</evidence>
<accession>A0AAV9IKZ6</accession>
<sequence length="120" mass="14285">MTYEFSYCNFPKPAETEMNPIILRIPFTSIDSMQGKIQYYYDLFQDKPESMSILKAYDQFTSNDIMPSTIPEVKLPREMAVSIRETLSQKTIKNRRSMFVSYYDMELNIIEKFHEVNLRI</sequence>
<proteinExistence type="predicted"/>
<gene>
    <name evidence="1" type="ORF">GAYE_SCF48G5994</name>
</gene>
<dbReference type="AlphaFoldDB" id="A0AAV9IKZ6"/>
<organism evidence="1 2">
    <name type="scientific">Galdieria yellowstonensis</name>
    <dbReference type="NCBI Taxonomy" id="3028027"/>
    <lineage>
        <taxon>Eukaryota</taxon>
        <taxon>Rhodophyta</taxon>
        <taxon>Bangiophyceae</taxon>
        <taxon>Galdieriales</taxon>
        <taxon>Galdieriaceae</taxon>
        <taxon>Galdieria</taxon>
    </lineage>
</organism>
<reference evidence="1 2" key="1">
    <citation type="submission" date="2022-07" db="EMBL/GenBank/DDBJ databases">
        <title>Genome-wide signatures of adaptation to extreme environments.</title>
        <authorList>
            <person name="Cho C.H."/>
            <person name="Yoon H.S."/>
        </authorList>
    </citation>
    <scope>NUCLEOTIDE SEQUENCE [LARGE SCALE GENOMIC DNA]</scope>
    <source>
        <strain evidence="1 2">108.79 E11</strain>
    </source>
</reference>
<keyword evidence="2" id="KW-1185">Reference proteome</keyword>
<evidence type="ECO:0000313" key="2">
    <source>
        <dbReference type="Proteomes" id="UP001300502"/>
    </source>
</evidence>
<name>A0AAV9IKZ6_9RHOD</name>
<protein>
    <submittedName>
        <fullName evidence="1">Uncharacterized protein</fullName>
    </submittedName>
</protein>
<dbReference type="Proteomes" id="UP001300502">
    <property type="component" value="Unassembled WGS sequence"/>
</dbReference>